<name>A0ABN9VD94_9DINO</name>
<dbReference type="Proteomes" id="UP001189429">
    <property type="component" value="Unassembled WGS sequence"/>
</dbReference>
<organism evidence="1 2">
    <name type="scientific">Prorocentrum cordatum</name>
    <dbReference type="NCBI Taxonomy" id="2364126"/>
    <lineage>
        <taxon>Eukaryota</taxon>
        <taxon>Sar</taxon>
        <taxon>Alveolata</taxon>
        <taxon>Dinophyceae</taxon>
        <taxon>Prorocentrales</taxon>
        <taxon>Prorocentraceae</taxon>
        <taxon>Prorocentrum</taxon>
    </lineage>
</organism>
<keyword evidence="2" id="KW-1185">Reference proteome</keyword>
<evidence type="ECO:0008006" key="3">
    <source>
        <dbReference type="Google" id="ProtNLM"/>
    </source>
</evidence>
<accession>A0ABN9VD94</accession>
<gene>
    <name evidence="1" type="ORF">PCOR1329_LOCUS56350</name>
</gene>
<feature type="non-terminal residue" evidence="1">
    <location>
        <position position="142"/>
    </location>
</feature>
<evidence type="ECO:0000313" key="2">
    <source>
        <dbReference type="Proteomes" id="UP001189429"/>
    </source>
</evidence>
<proteinExistence type="predicted"/>
<protein>
    <recommendedName>
        <fullName evidence="3">Subtilisin</fullName>
    </recommendedName>
</protein>
<sequence length="142" mass="14348">MCFTLAGGNNSETVCISGLGQDQMQLVSPTQLAYPAESTLTQLEGVFASSNTTLAITCGPLEAGATSIDIPAGAEALVSVGTCLTLAGGNNSETVCISGLGQDQMQLVHPTLFAHPAESTLTLLEGVFASSNTTLVITCGPL</sequence>
<comment type="caution">
    <text evidence="1">The sequence shown here is derived from an EMBL/GenBank/DDBJ whole genome shotgun (WGS) entry which is preliminary data.</text>
</comment>
<reference evidence="1" key="1">
    <citation type="submission" date="2023-10" db="EMBL/GenBank/DDBJ databases">
        <authorList>
            <person name="Chen Y."/>
            <person name="Shah S."/>
            <person name="Dougan E. K."/>
            <person name="Thang M."/>
            <person name="Chan C."/>
        </authorList>
    </citation>
    <scope>NUCLEOTIDE SEQUENCE [LARGE SCALE GENOMIC DNA]</scope>
</reference>
<dbReference type="EMBL" id="CAUYUJ010016935">
    <property type="protein sequence ID" value="CAK0870179.1"/>
    <property type="molecule type" value="Genomic_DNA"/>
</dbReference>
<evidence type="ECO:0000313" key="1">
    <source>
        <dbReference type="EMBL" id="CAK0870179.1"/>
    </source>
</evidence>